<evidence type="ECO:0000313" key="1">
    <source>
        <dbReference type="EMBL" id="TBM28232.1"/>
    </source>
</evidence>
<gene>
    <name evidence="1" type="ORF">EYY89_09165</name>
</gene>
<dbReference type="AlphaFoldDB" id="A0A4Q9EPT2"/>
<comment type="caution">
    <text evidence="1">The sequence shown here is derived from an EMBL/GenBank/DDBJ whole genome shotgun (WGS) entry which is preliminary data.</text>
</comment>
<sequence>MTQDEMTILMFKGLIASLSEEQQKNVQACRESLQELLNRYPDGEAVIALGLTAAELQEP</sequence>
<evidence type="ECO:0000313" key="2">
    <source>
        <dbReference type="Proteomes" id="UP000293380"/>
    </source>
</evidence>
<organism evidence="1 2">
    <name type="scientific">Hafnia paralvei</name>
    <dbReference type="NCBI Taxonomy" id="546367"/>
    <lineage>
        <taxon>Bacteria</taxon>
        <taxon>Pseudomonadati</taxon>
        <taxon>Pseudomonadota</taxon>
        <taxon>Gammaproteobacteria</taxon>
        <taxon>Enterobacterales</taxon>
        <taxon>Hafniaceae</taxon>
        <taxon>Hafnia</taxon>
    </lineage>
</organism>
<reference evidence="1 2" key="1">
    <citation type="submission" date="2019-02" db="EMBL/GenBank/DDBJ databases">
        <title>Comparative genomic analysis of the Hafnia genus genomes.</title>
        <authorList>
            <person name="Zhiqiu Y."/>
            <person name="Chao Y."/>
            <person name="Yuhui D."/>
            <person name="Di H."/>
            <person name="Bin L."/>
        </authorList>
    </citation>
    <scope>NUCLEOTIDE SEQUENCE [LARGE SCALE GENOMIC DNA]</scope>
    <source>
        <strain evidence="1 2">PCM_1194</strain>
    </source>
</reference>
<dbReference type="Proteomes" id="UP000293380">
    <property type="component" value="Unassembled WGS sequence"/>
</dbReference>
<protein>
    <submittedName>
        <fullName evidence="1">Uncharacterized protein</fullName>
    </submittedName>
</protein>
<name>A0A4Q9EPT2_9GAMM</name>
<accession>A0A4Q9EPT2</accession>
<proteinExistence type="predicted"/>
<dbReference type="RefSeq" id="WP_130959483.1">
    <property type="nucleotide sequence ID" value="NZ_SITD01000047.1"/>
</dbReference>
<dbReference type="EMBL" id="SITD01000047">
    <property type="protein sequence ID" value="TBM28232.1"/>
    <property type="molecule type" value="Genomic_DNA"/>
</dbReference>